<reference evidence="1" key="1">
    <citation type="submission" date="2022-11" db="EMBL/GenBank/DDBJ databases">
        <authorList>
            <person name="Scott C."/>
            <person name="Bruce N."/>
        </authorList>
    </citation>
    <scope>NUCLEOTIDE SEQUENCE</scope>
</reference>
<accession>A0A9P1H4P6</accession>
<evidence type="ECO:0000313" key="1">
    <source>
        <dbReference type="EMBL" id="CAI4215526.1"/>
    </source>
</evidence>
<dbReference type="InterPro" id="IPR015075">
    <property type="entry name" value="AtaL"/>
</dbReference>
<dbReference type="AlphaFoldDB" id="A0A9P1H4P6"/>
<dbReference type="Proteomes" id="UP000838763">
    <property type="component" value="Unassembled WGS sequence"/>
</dbReference>
<dbReference type="InterPro" id="IPR023393">
    <property type="entry name" value="START-like_dom_sf"/>
</dbReference>
<name>A0A9P1H4P6_9PEZI</name>
<sequence>MVTINLAHSAPINPLGAHPVLTAAQAWAGLMHKARRPQDFVPVVSGCEILSEAETSIEAIVYFEPGVAHATTIRETCTLRAPSRLDYDMEDGSTATNIISLGSSGNPEDLILTFCFGWEHAGVEEGSQEAQDILSNHLNVLHGQKGSTIQ</sequence>
<keyword evidence="2" id="KW-1185">Reference proteome</keyword>
<comment type="caution">
    <text evidence="1">The sequence shown here is derived from an EMBL/GenBank/DDBJ whole genome shotgun (WGS) entry which is preliminary data.</text>
</comment>
<dbReference type="Gene3D" id="3.30.530.20">
    <property type="match status" value="1"/>
</dbReference>
<evidence type="ECO:0008006" key="3">
    <source>
        <dbReference type="Google" id="ProtNLM"/>
    </source>
</evidence>
<protein>
    <recommendedName>
        <fullName evidence="3">DUF1857 family protein</fullName>
    </recommendedName>
</protein>
<evidence type="ECO:0000313" key="2">
    <source>
        <dbReference type="Proteomes" id="UP000838763"/>
    </source>
</evidence>
<dbReference type="SUPFAM" id="SSF55961">
    <property type="entry name" value="Bet v1-like"/>
    <property type="match status" value="1"/>
</dbReference>
<proteinExistence type="predicted"/>
<dbReference type="EMBL" id="CALLCH030000012">
    <property type="protein sequence ID" value="CAI4215526.1"/>
    <property type="molecule type" value="Genomic_DNA"/>
</dbReference>
<dbReference type="Pfam" id="PF08982">
    <property type="entry name" value="AtaL"/>
    <property type="match status" value="1"/>
</dbReference>
<gene>
    <name evidence="1" type="ORF">PPNO1_LOCUS5237</name>
</gene>
<organism evidence="1 2">
    <name type="scientific">Parascedosporium putredinis</name>
    <dbReference type="NCBI Taxonomy" id="1442378"/>
    <lineage>
        <taxon>Eukaryota</taxon>
        <taxon>Fungi</taxon>
        <taxon>Dikarya</taxon>
        <taxon>Ascomycota</taxon>
        <taxon>Pezizomycotina</taxon>
        <taxon>Sordariomycetes</taxon>
        <taxon>Hypocreomycetidae</taxon>
        <taxon>Microascales</taxon>
        <taxon>Microascaceae</taxon>
        <taxon>Parascedosporium</taxon>
    </lineage>
</organism>
<dbReference type="OrthoDB" id="2320332at2759"/>